<evidence type="ECO:0000256" key="1">
    <source>
        <dbReference type="ARBA" id="ARBA00005380"/>
    </source>
</evidence>
<dbReference type="GO" id="GO:0005524">
    <property type="term" value="F:ATP binding"/>
    <property type="evidence" value="ECO:0007669"/>
    <property type="project" value="UniProtKB-UniRule"/>
</dbReference>
<keyword evidence="5 12" id="KW-0479">Metal-binding</keyword>
<dbReference type="SUPFAM" id="SSF53613">
    <property type="entry name" value="Ribokinase-like"/>
    <property type="match status" value="1"/>
</dbReference>
<dbReference type="InterPro" id="IPR011611">
    <property type="entry name" value="PfkB_dom"/>
</dbReference>
<dbReference type="GO" id="GO:0004747">
    <property type="term" value="F:ribokinase activity"/>
    <property type="evidence" value="ECO:0007669"/>
    <property type="project" value="UniProtKB-UniRule"/>
</dbReference>
<keyword evidence="15" id="KW-1185">Reference proteome</keyword>
<feature type="binding site" evidence="12">
    <location>
        <begin position="234"/>
        <end position="235"/>
    </location>
    <ligand>
        <name>ATP</name>
        <dbReference type="ChEBI" id="CHEBI:30616"/>
    </ligand>
</feature>
<keyword evidence="9 12" id="KW-0460">Magnesium</keyword>
<proteinExistence type="inferred from homology"/>
<gene>
    <name evidence="12" type="primary">rbsK</name>
    <name evidence="14" type="ORF">DFP88_104127</name>
</gene>
<dbReference type="OrthoDB" id="9775849at2"/>
<dbReference type="PANTHER" id="PTHR10584:SF166">
    <property type="entry name" value="RIBOKINASE"/>
    <property type="match status" value="1"/>
</dbReference>
<evidence type="ECO:0000313" key="14">
    <source>
        <dbReference type="EMBL" id="PYE82371.1"/>
    </source>
</evidence>
<dbReference type="EMBL" id="QJTE01000004">
    <property type="protein sequence ID" value="PYE82371.1"/>
    <property type="molecule type" value="Genomic_DNA"/>
</dbReference>
<evidence type="ECO:0000259" key="13">
    <source>
        <dbReference type="Pfam" id="PF00294"/>
    </source>
</evidence>
<accession>A0A318T518</accession>
<dbReference type="InterPro" id="IPR029056">
    <property type="entry name" value="Ribokinase-like"/>
</dbReference>
<feature type="binding site" evidence="12">
    <location>
        <position position="268"/>
    </location>
    <ligand>
        <name>K(+)</name>
        <dbReference type="ChEBI" id="CHEBI:29103"/>
    </ligand>
</feature>
<feature type="binding site" evidence="12">
    <location>
        <position position="265"/>
    </location>
    <ligand>
        <name>K(+)</name>
        <dbReference type="ChEBI" id="CHEBI:29103"/>
    </ligand>
</feature>
<keyword evidence="6 12" id="KW-0547">Nucleotide-binding</keyword>
<dbReference type="PROSITE" id="PS00583">
    <property type="entry name" value="PFKB_KINASES_1"/>
    <property type="match status" value="1"/>
</dbReference>
<organism evidence="14 15">
    <name type="scientific">Pseudoroseicyclus aestuarii</name>
    <dbReference type="NCBI Taxonomy" id="1795041"/>
    <lineage>
        <taxon>Bacteria</taxon>
        <taxon>Pseudomonadati</taxon>
        <taxon>Pseudomonadota</taxon>
        <taxon>Alphaproteobacteria</taxon>
        <taxon>Rhodobacterales</taxon>
        <taxon>Paracoccaceae</taxon>
        <taxon>Pseudoroseicyclus</taxon>
    </lineage>
</organism>
<evidence type="ECO:0000256" key="7">
    <source>
        <dbReference type="ARBA" id="ARBA00022777"/>
    </source>
</evidence>
<dbReference type="UniPathway" id="UPA00916">
    <property type="reaction ID" value="UER00889"/>
</dbReference>
<evidence type="ECO:0000256" key="3">
    <source>
        <dbReference type="ARBA" id="ARBA00016943"/>
    </source>
</evidence>
<keyword evidence="11 12" id="KW-0119">Carbohydrate metabolism</keyword>
<comment type="subunit">
    <text evidence="12">Homodimer.</text>
</comment>
<evidence type="ECO:0000256" key="5">
    <source>
        <dbReference type="ARBA" id="ARBA00022723"/>
    </source>
</evidence>
<evidence type="ECO:0000256" key="2">
    <source>
        <dbReference type="ARBA" id="ARBA00012035"/>
    </source>
</evidence>
<comment type="similarity">
    <text evidence="1">Belongs to the carbohydrate kinase pfkB family.</text>
</comment>
<comment type="activity regulation">
    <text evidence="12">Activated by a monovalent cation that binds near, but not in, the active site. The most likely occupant of the site in vivo is potassium. Ion binding induces a conformational change that may alter substrate affinity.</text>
</comment>
<keyword evidence="4 12" id="KW-0808">Transferase</keyword>
<evidence type="ECO:0000256" key="11">
    <source>
        <dbReference type="ARBA" id="ARBA00023277"/>
    </source>
</evidence>
<comment type="catalytic activity">
    <reaction evidence="12">
        <text>D-ribose + ATP = D-ribose 5-phosphate + ADP + H(+)</text>
        <dbReference type="Rhea" id="RHEA:13697"/>
        <dbReference type="ChEBI" id="CHEBI:15378"/>
        <dbReference type="ChEBI" id="CHEBI:30616"/>
        <dbReference type="ChEBI" id="CHEBI:47013"/>
        <dbReference type="ChEBI" id="CHEBI:78346"/>
        <dbReference type="ChEBI" id="CHEBI:456216"/>
        <dbReference type="EC" id="2.7.1.15"/>
    </reaction>
</comment>
<dbReference type="CDD" id="cd01174">
    <property type="entry name" value="ribokinase"/>
    <property type="match status" value="1"/>
</dbReference>
<feature type="domain" description="Carbohydrate kinase PfkB" evidence="13">
    <location>
        <begin position="4"/>
        <end position="276"/>
    </location>
</feature>
<dbReference type="GO" id="GO:0046872">
    <property type="term" value="F:metal ion binding"/>
    <property type="evidence" value="ECO:0007669"/>
    <property type="project" value="UniProtKB-KW"/>
</dbReference>
<keyword evidence="12" id="KW-0963">Cytoplasm</keyword>
<evidence type="ECO:0000256" key="10">
    <source>
        <dbReference type="ARBA" id="ARBA00022958"/>
    </source>
</evidence>
<dbReference type="RefSeq" id="WP_110815044.1">
    <property type="nucleotide sequence ID" value="NZ_QJTE01000004.1"/>
</dbReference>
<feature type="binding site" evidence="12">
    <location>
        <position position="270"/>
    </location>
    <ligand>
        <name>K(+)</name>
        <dbReference type="ChEBI" id="CHEBI:29103"/>
    </ligand>
</feature>
<comment type="caution">
    <text evidence="14">The sequence shown here is derived from an EMBL/GenBank/DDBJ whole genome shotgun (WGS) entry which is preliminary data.</text>
</comment>
<dbReference type="GO" id="GO:0019303">
    <property type="term" value="P:D-ribose catabolic process"/>
    <property type="evidence" value="ECO:0007669"/>
    <property type="project" value="UniProtKB-UniRule"/>
</dbReference>
<dbReference type="Pfam" id="PF00294">
    <property type="entry name" value="PfkB"/>
    <property type="match status" value="1"/>
</dbReference>
<comment type="similarity">
    <text evidence="12">Belongs to the carbohydrate kinase PfkB family. Ribokinase subfamily.</text>
</comment>
<evidence type="ECO:0000313" key="15">
    <source>
        <dbReference type="Proteomes" id="UP000248311"/>
    </source>
</evidence>
<protein>
    <recommendedName>
        <fullName evidence="3 12">Ribokinase</fullName>
        <shortName evidence="12">RK</shortName>
        <ecNumber evidence="2 12">2.7.1.15</ecNumber>
    </recommendedName>
</protein>
<feature type="binding site" evidence="12">
    <location>
        <begin position="203"/>
        <end position="208"/>
    </location>
    <ligand>
        <name>ATP</name>
        <dbReference type="ChEBI" id="CHEBI:30616"/>
    </ligand>
</feature>
<feature type="binding site" evidence="12">
    <location>
        <begin position="10"/>
        <end position="12"/>
    </location>
    <ligand>
        <name>substrate</name>
    </ligand>
</feature>
<dbReference type="PANTHER" id="PTHR10584">
    <property type="entry name" value="SUGAR KINASE"/>
    <property type="match status" value="1"/>
</dbReference>
<keyword evidence="8 12" id="KW-0067">ATP-binding</keyword>
<feature type="binding site" evidence="12">
    <location>
        <position position="229"/>
    </location>
    <ligand>
        <name>K(+)</name>
        <dbReference type="ChEBI" id="CHEBI:29103"/>
    </ligand>
</feature>
<dbReference type="PROSITE" id="PS00584">
    <property type="entry name" value="PFKB_KINASES_2"/>
    <property type="match status" value="1"/>
</dbReference>
<dbReference type="HAMAP" id="MF_01987">
    <property type="entry name" value="Ribokinase"/>
    <property type="match status" value="1"/>
</dbReference>
<name>A0A318T518_9RHOB</name>
<feature type="active site" description="Proton acceptor" evidence="12">
    <location>
        <position position="235"/>
    </location>
</feature>
<dbReference type="EC" id="2.7.1.15" evidence="2 12"/>
<comment type="pathway">
    <text evidence="12">Carbohydrate metabolism; D-ribose degradation; D-ribose 5-phosphate from beta-D-ribopyranose: step 2/2.</text>
</comment>
<evidence type="ECO:0000256" key="8">
    <source>
        <dbReference type="ARBA" id="ARBA00022840"/>
    </source>
</evidence>
<evidence type="ECO:0000256" key="6">
    <source>
        <dbReference type="ARBA" id="ARBA00022741"/>
    </source>
</evidence>
<comment type="subcellular location">
    <subcellularLocation>
        <location evidence="12">Cytoplasm</location>
    </subcellularLocation>
</comment>
<feature type="binding site" evidence="12">
    <location>
        <position position="137"/>
    </location>
    <ligand>
        <name>substrate</name>
    </ligand>
</feature>
<comment type="caution">
    <text evidence="12">Lacks conserved residue(s) required for the propagation of feature annotation.</text>
</comment>
<dbReference type="Gene3D" id="3.40.1190.20">
    <property type="match status" value="1"/>
</dbReference>
<dbReference type="AlphaFoldDB" id="A0A318T518"/>
<sequence length="288" mass="29282">MTVLNIGSINWDRVYSVPRFPQPGETLAATSASVGLGGKGLNQSVAIARSGGQVRHLGAIGAGDEAMLEALRAQGLALEEIAQVTGALTGSATIFVDAEAENLIVLDPGANARIEEAAVAQALTRMAKGDWALLQNETNMLGRGAALAREAGLRVALAAAPFDAEAVLPLLDRIDLLAVNEIELAQLQEAGGTLPEGLAVLVTLGAEGAEYRAGGQSIRAAAHRVEAVDTTGAGDTVLGAFLARLDAGEGPEAALRYAMAAGALQVTRPGAAAAIPRQDEVEALLAKG</sequence>
<reference evidence="14 15" key="1">
    <citation type="submission" date="2018-06" db="EMBL/GenBank/DDBJ databases">
        <title>Genomic Encyclopedia of Type Strains, Phase III (KMG-III): the genomes of soil and plant-associated and newly described type strains.</title>
        <authorList>
            <person name="Whitman W."/>
        </authorList>
    </citation>
    <scope>NUCLEOTIDE SEQUENCE [LARGE SCALE GENOMIC DNA]</scope>
    <source>
        <strain evidence="14 15">CECT 9025</strain>
    </source>
</reference>
<dbReference type="Proteomes" id="UP000248311">
    <property type="component" value="Unassembled WGS sequence"/>
</dbReference>
<dbReference type="PRINTS" id="PR00990">
    <property type="entry name" value="RIBOKINASE"/>
</dbReference>
<dbReference type="InterPro" id="IPR002139">
    <property type="entry name" value="Ribo/fructo_kinase"/>
</dbReference>
<keyword evidence="10 12" id="KW-0630">Potassium</keyword>
<dbReference type="InterPro" id="IPR011877">
    <property type="entry name" value="Ribokinase"/>
</dbReference>
<feature type="binding site" evidence="12">
    <location>
        <position position="180"/>
    </location>
    <ligand>
        <name>ATP</name>
        <dbReference type="ChEBI" id="CHEBI:30616"/>
    </ligand>
</feature>
<evidence type="ECO:0000256" key="12">
    <source>
        <dbReference type="HAMAP-Rule" id="MF_01987"/>
    </source>
</evidence>
<evidence type="ECO:0000256" key="4">
    <source>
        <dbReference type="ARBA" id="ARBA00022679"/>
    </source>
</evidence>
<feature type="binding site" evidence="12">
    <location>
        <begin position="38"/>
        <end position="42"/>
    </location>
    <ligand>
        <name>substrate</name>
    </ligand>
</feature>
<feature type="binding site" evidence="12">
    <location>
        <position position="235"/>
    </location>
    <ligand>
        <name>substrate</name>
    </ligand>
</feature>
<dbReference type="GO" id="GO:0005829">
    <property type="term" value="C:cytosol"/>
    <property type="evidence" value="ECO:0007669"/>
    <property type="project" value="TreeGrafter"/>
</dbReference>
<keyword evidence="7 12" id="KW-0418">Kinase</keyword>
<dbReference type="InterPro" id="IPR002173">
    <property type="entry name" value="Carboh/pur_kinase_PfkB_CS"/>
</dbReference>
<feature type="binding site" evidence="12">
    <location>
        <position position="231"/>
    </location>
    <ligand>
        <name>K(+)</name>
        <dbReference type="ChEBI" id="CHEBI:29103"/>
    </ligand>
</feature>
<comment type="function">
    <text evidence="12">Catalyzes the phosphorylation of ribose at O-5 in a reaction requiring ATP and magnesium. The resulting D-ribose-5-phosphate can then be used either for sythesis of nucleotides, histidine, and tryptophan, or as a component of the pentose phosphate pathway.</text>
</comment>
<evidence type="ECO:0000256" key="9">
    <source>
        <dbReference type="ARBA" id="ARBA00022842"/>
    </source>
</evidence>
<comment type="cofactor">
    <cofactor evidence="12">
        <name>Mg(2+)</name>
        <dbReference type="ChEBI" id="CHEBI:18420"/>
    </cofactor>
    <text evidence="12">Requires a divalent cation, most likely magnesium in vivo, as an electrophilic catalyst to aid phosphoryl group transfer. It is the chelate of the metal and the nucleotide that is the actual substrate.</text>
</comment>